<dbReference type="PRINTS" id="PR00412">
    <property type="entry name" value="EPOXHYDRLASE"/>
</dbReference>
<dbReference type="GO" id="GO:0009272">
    <property type="term" value="P:fungal-type cell wall biogenesis"/>
    <property type="evidence" value="ECO:0007669"/>
    <property type="project" value="TreeGrafter"/>
</dbReference>
<keyword evidence="15" id="KW-1185">Reference proteome</keyword>
<comment type="pathway">
    <text evidence="3">Mycotoxin biosynthesis.</text>
</comment>
<dbReference type="Gene3D" id="3.40.50.1820">
    <property type="entry name" value="alpha/beta hydrolase"/>
    <property type="match status" value="1"/>
</dbReference>
<comment type="catalytic activity">
    <reaction evidence="1">
        <text>Random hydrolysis of (1-&gt;6)-alpha-D-mannosidic linkages in unbranched (1-&gt;6)-mannans.</text>
        <dbReference type="EC" id="3.2.1.101"/>
    </reaction>
</comment>
<evidence type="ECO:0000256" key="1">
    <source>
        <dbReference type="ARBA" id="ARBA00001452"/>
    </source>
</evidence>
<evidence type="ECO:0000256" key="11">
    <source>
        <dbReference type="SAM" id="Phobius"/>
    </source>
</evidence>
<keyword evidence="10" id="KW-0326">Glycosidase</keyword>
<dbReference type="InterPro" id="IPR010497">
    <property type="entry name" value="Epoxide_hydro_N"/>
</dbReference>
<keyword evidence="9" id="KW-0325">Glycoprotein</keyword>
<dbReference type="SUPFAM" id="SSF48208">
    <property type="entry name" value="Six-hairpin glycosidases"/>
    <property type="match status" value="1"/>
</dbReference>
<evidence type="ECO:0000256" key="5">
    <source>
        <dbReference type="ARBA" id="ARBA00012350"/>
    </source>
</evidence>
<evidence type="ECO:0000256" key="12">
    <source>
        <dbReference type="SAM" id="SignalP"/>
    </source>
</evidence>
<evidence type="ECO:0000256" key="4">
    <source>
        <dbReference type="ARBA" id="ARBA00009699"/>
    </source>
</evidence>
<evidence type="ECO:0000313" key="15">
    <source>
        <dbReference type="Proteomes" id="UP000293823"/>
    </source>
</evidence>
<dbReference type="GO" id="GO:0016052">
    <property type="term" value="P:carbohydrate catabolic process"/>
    <property type="evidence" value="ECO:0007669"/>
    <property type="project" value="InterPro"/>
</dbReference>
<dbReference type="AlphaFoldDB" id="A0A4V1X791"/>
<dbReference type="Gene3D" id="1.50.10.20">
    <property type="match status" value="1"/>
</dbReference>
<dbReference type="InterPro" id="IPR005198">
    <property type="entry name" value="Glyco_hydro_76"/>
</dbReference>
<keyword evidence="11" id="KW-0812">Transmembrane</keyword>
<keyword evidence="6 12" id="KW-0732">Signal</keyword>
<evidence type="ECO:0000256" key="2">
    <source>
        <dbReference type="ARBA" id="ARBA00004308"/>
    </source>
</evidence>
<evidence type="ECO:0000313" key="14">
    <source>
        <dbReference type="EMBL" id="RYO69168.1"/>
    </source>
</evidence>
<evidence type="ECO:0000256" key="10">
    <source>
        <dbReference type="ARBA" id="ARBA00023295"/>
    </source>
</evidence>
<dbReference type="InterPro" id="IPR008928">
    <property type="entry name" value="6-hairpin_glycosidase_sf"/>
</dbReference>
<dbReference type="InterPro" id="IPR014480">
    <property type="entry name" value="Mannan-1_6-alpha_mannosidase"/>
</dbReference>
<evidence type="ECO:0000259" key="13">
    <source>
        <dbReference type="Pfam" id="PF06441"/>
    </source>
</evidence>
<name>A0A4V1X791_9PLEO</name>
<feature type="signal peptide" evidence="12">
    <location>
        <begin position="1"/>
        <end position="21"/>
    </location>
</feature>
<dbReference type="Pfam" id="PF06441">
    <property type="entry name" value="EHN"/>
    <property type="match status" value="1"/>
</dbReference>
<dbReference type="PANTHER" id="PTHR12145">
    <property type="entry name" value="MANNAN ENDO-1,6-ALPHA-MANNOSIDASE DCW1"/>
    <property type="match status" value="1"/>
</dbReference>
<comment type="caution">
    <text evidence="14">The sequence shown here is derived from an EMBL/GenBank/DDBJ whole genome shotgun (WGS) entry which is preliminary data.</text>
</comment>
<feature type="domain" description="Epoxide hydrolase N-terminal" evidence="13">
    <location>
        <begin position="516"/>
        <end position="631"/>
    </location>
</feature>
<evidence type="ECO:0000256" key="6">
    <source>
        <dbReference type="ARBA" id="ARBA00022729"/>
    </source>
</evidence>
<evidence type="ECO:0000256" key="9">
    <source>
        <dbReference type="ARBA" id="ARBA00023180"/>
    </source>
</evidence>
<evidence type="ECO:0000256" key="3">
    <source>
        <dbReference type="ARBA" id="ARBA00004685"/>
    </source>
</evidence>
<keyword evidence="7" id="KW-0378">Hydrolase</keyword>
<dbReference type="InterPro" id="IPR029058">
    <property type="entry name" value="AB_hydrolase_fold"/>
</dbReference>
<evidence type="ECO:0000256" key="8">
    <source>
        <dbReference type="ARBA" id="ARBA00023136"/>
    </source>
</evidence>
<dbReference type="SUPFAM" id="SSF53474">
    <property type="entry name" value="alpha/beta-Hydrolases"/>
    <property type="match status" value="1"/>
</dbReference>
<keyword evidence="11" id="KW-1133">Transmembrane helix</keyword>
<reference evidence="15" key="1">
    <citation type="journal article" date="2019" name="bioRxiv">
        <title>Genomics, evolutionary history and diagnostics of the Alternaria alternata species group including apple and Asian pear pathotypes.</title>
        <authorList>
            <person name="Armitage A.D."/>
            <person name="Cockerton H.M."/>
            <person name="Sreenivasaprasad S."/>
            <person name="Woodhall J.W."/>
            <person name="Lane C.R."/>
            <person name="Harrison R.J."/>
            <person name="Clarkson J.P."/>
        </authorList>
    </citation>
    <scope>NUCLEOTIDE SEQUENCE [LARGE SCALE GENOMIC DNA]</scope>
    <source>
        <strain evidence="15">RGR 97.0016</strain>
    </source>
</reference>
<accession>A0A4V1X791</accession>
<organism evidence="14 15">
    <name type="scientific">Alternaria arborescens</name>
    <dbReference type="NCBI Taxonomy" id="156630"/>
    <lineage>
        <taxon>Eukaryota</taxon>
        <taxon>Fungi</taxon>
        <taxon>Dikarya</taxon>
        <taxon>Ascomycota</taxon>
        <taxon>Pezizomycotina</taxon>
        <taxon>Dothideomycetes</taxon>
        <taxon>Pleosporomycetidae</taxon>
        <taxon>Pleosporales</taxon>
        <taxon>Pleosporineae</taxon>
        <taxon>Pleosporaceae</taxon>
        <taxon>Alternaria</taxon>
        <taxon>Alternaria sect. Alternaria</taxon>
    </lineage>
</organism>
<dbReference type="InterPro" id="IPR000639">
    <property type="entry name" value="Epox_hydrolase-like"/>
</dbReference>
<sequence>MRPSNLVFAAVGLLSPIATSALELNVDDPASIREATKVVAAGLREWYTGDRPGDVPGNLPDPYYWWLCGAMFNSFIDYWYYTGDDTYNAITRQAMVHQIGNPKAFMPDNQTSTLGNDDQAFWGMTAMSAAETKLPDVEGEMSWLSLAIAVFNTQAPRWNTQTCGGGLNWQIFRFNNGFDYKNTISNGAFFNIAARLAKYTGNATYVEWAERAWDWQYSVGLISPDYHFFDGTSERQNCTEKNHIQWTYNAGIHMSGVAALWNMSETNGDAEAAGRWRERLGGIINGTDIFFNAEGAPGVMIEMACERNGLCDHDQRSFKAYLSRWMGYTMLSAPWTRDRIMPKLRTSAAAAAQQCSAGKGGCGLRWWRGGVNDGEVGVGEQMSALEVMQNLLVDQVSGPVGLDTGGISENDPTAGSDGGNVRIEHDAITTGDKAGAAILTIVVFAVFLGGGGWLIMSDFNFTTRYKSTVKAVAYIKSPDTSLKPTITILASAEEITEMTSTKSFSSTPAGAQQQPTPFDLHVEEQKLQEFKTLLKLSPVAKDTYENKQDEGSHGKFGVSRQWIVDTKKEWVEKFDWRKEEDRINSFPNFKTTIKDDDSGSYDVHFVALFSNKSDAIPIAFFHGWPGSFLEFLPLMDLLRKKYTPDTLPYHIIAPSLPGFGLSSDPPLQNDWKVADTSRIMHKLLLSLGFGPSGYLVQGGDIGSLISREIAATYVECKGMHLNFMHSRNIQSYSSPEDNISEAEKKGIQRMTEFMEVGRAYAIEHGTKPSTIGLVLSSSPIAQLAWIGEKFLAWSDPSTTPSLNTILSDITLYWLTGCYPTSIYTYREAKETKYVDKPTGYSWFPFELAPIPKAWAEKTAKIAFFRAHESGGHFAALERPETLWADVEEWVKAAWR</sequence>
<feature type="transmembrane region" description="Helical" evidence="11">
    <location>
        <begin position="434"/>
        <end position="456"/>
    </location>
</feature>
<dbReference type="GO" id="GO:0008496">
    <property type="term" value="F:mannan endo-1,6-alpha-mannosidase activity"/>
    <property type="evidence" value="ECO:0007669"/>
    <property type="project" value="UniProtKB-EC"/>
</dbReference>
<dbReference type="GO" id="GO:0012505">
    <property type="term" value="C:endomembrane system"/>
    <property type="evidence" value="ECO:0007669"/>
    <property type="project" value="UniProtKB-SubCell"/>
</dbReference>
<dbReference type="Proteomes" id="UP000293823">
    <property type="component" value="Unassembled WGS sequence"/>
</dbReference>
<dbReference type="FunFam" id="1.50.10.20:FF:000006">
    <property type="entry name" value="Mannan endo-1,6-alpha-mannosidase"/>
    <property type="match status" value="1"/>
</dbReference>
<comment type="subcellular location">
    <subcellularLocation>
        <location evidence="2">Endomembrane system</location>
    </subcellularLocation>
</comment>
<protein>
    <recommendedName>
        <fullName evidence="5">mannan endo-1,6-alpha-mannosidase</fullName>
        <ecNumber evidence="5">3.2.1.101</ecNumber>
    </recommendedName>
</protein>
<gene>
    <name evidence="14" type="ORF">AA0113_g4303</name>
</gene>
<dbReference type="OrthoDB" id="4187847at2759"/>
<dbReference type="Pfam" id="PF03663">
    <property type="entry name" value="Glyco_hydro_76"/>
    <property type="match status" value="1"/>
</dbReference>
<evidence type="ECO:0000256" key="7">
    <source>
        <dbReference type="ARBA" id="ARBA00022801"/>
    </source>
</evidence>
<keyword evidence="8 11" id="KW-0472">Membrane</keyword>
<dbReference type="EC" id="3.2.1.101" evidence="5"/>
<dbReference type="EMBL" id="PEJP01000014">
    <property type="protein sequence ID" value="RYO69168.1"/>
    <property type="molecule type" value="Genomic_DNA"/>
</dbReference>
<dbReference type="PANTHER" id="PTHR12145:SF36">
    <property type="entry name" value="MANNAN ENDO-1,6-ALPHA-MANNOSIDASE DCW1"/>
    <property type="match status" value="1"/>
</dbReference>
<comment type="similarity">
    <text evidence="4">Belongs to the glycosyl hydrolase 76 family.</text>
</comment>
<feature type="chain" id="PRO_5020601093" description="mannan endo-1,6-alpha-mannosidase" evidence="12">
    <location>
        <begin position="22"/>
        <end position="895"/>
    </location>
</feature>
<proteinExistence type="inferred from homology"/>